<evidence type="ECO:0000313" key="1">
    <source>
        <dbReference type="EMBL" id="QQP54010.1"/>
    </source>
</evidence>
<name>A0A7T8KDP0_CALRO</name>
<evidence type="ECO:0000313" key="2">
    <source>
        <dbReference type="Proteomes" id="UP000595437"/>
    </source>
</evidence>
<dbReference type="Proteomes" id="UP000595437">
    <property type="component" value="Chromosome 4"/>
</dbReference>
<feature type="non-terminal residue" evidence="1">
    <location>
        <position position="76"/>
    </location>
</feature>
<proteinExistence type="predicted"/>
<sequence>MISPLKSKMNASSHLPRKMYRDTEQNLKADLCGFDAWFDELDEDSFSSLPTNLYPIEKEAEEIEQSLGTLPAYGIK</sequence>
<reference evidence="2" key="1">
    <citation type="submission" date="2021-01" db="EMBL/GenBank/DDBJ databases">
        <title>Caligus Genome Assembly.</title>
        <authorList>
            <person name="Gallardo-Escarate C."/>
        </authorList>
    </citation>
    <scope>NUCLEOTIDE SEQUENCE [LARGE SCALE GENOMIC DNA]</scope>
</reference>
<gene>
    <name evidence="1" type="ORF">FKW44_006689</name>
</gene>
<organism evidence="1 2">
    <name type="scientific">Caligus rogercresseyi</name>
    <name type="common">Sea louse</name>
    <dbReference type="NCBI Taxonomy" id="217165"/>
    <lineage>
        <taxon>Eukaryota</taxon>
        <taxon>Metazoa</taxon>
        <taxon>Ecdysozoa</taxon>
        <taxon>Arthropoda</taxon>
        <taxon>Crustacea</taxon>
        <taxon>Multicrustacea</taxon>
        <taxon>Hexanauplia</taxon>
        <taxon>Copepoda</taxon>
        <taxon>Siphonostomatoida</taxon>
        <taxon>Caligidae</taxon>
        <taxon>Caligus</taxon>
    </lineage>
</organism>
<dbReference type="EMBL" id="CP045893">
    <property type="protein sequence ID" value="QQP54010.1"/>
    <property type="molecule type" value="Genomic_DNA"/>
</dbReference>
<protein>
    <submittedName>
        <fullName evidence="1">Uncharacterized protein</fullName>
    </submittedName>
</protein>
<accession>A0A7T8KDP0</accession>
<dbReference type="AlphaFoldDB" id="A0A7T8KDP0"/>
<keyword evidence="2" id="KW-1185">Reference proteome</keyword>